<evidence type="ECO:0000256" key="3">
    <source>
        <dbReference type="ARBA" id="ARBA00022722"/>
    </source>
</evidence>
<evidence type="ECO:0000313" key="10">
    <source>
        <dbReference type="EMBL" id="KKK07955.1"/>
    </source>
</evidence>
<keyword evidence="3" id="KW-0540">Nuclease</keyword>
<keyword evidence="6" id="KW-0044">Antibiotic</keyword>
<organism evidence="10 11">
    <name type="scientific">Pseudomonas frederiksbergensis</name>
    <dbReference type="NCBI Taxonomy" id="104087"/>
    <lineage>
        <taxon>Bacteria</taxon>
        <taxon>Pseudomonadati</taxon>
        <taxon>Pseudomonadota</taxon>
        <taxon>Gammaproteobacteria</taxon>
        <taxon>Pseudomonadales</taxon>
        <taxon>Pseudomonadaceae</taxon>
        <taxon>Pseudomonas</taxon>
    </lineage>
</organism>
<dbReference type="Proteomes" id="UP000030949">
    <property type="component" value="Unassembled WGS sequence"/>
</dbReference>
<evidence type="ECO:0000256" key="5">
    <source>
        <dbReference type="ARBA" id="ARBA00022801"/>
    </source>
</evidence>
<gene>
    <name evidence="10" type="ORF">JZ00_30340</name>
</gene>
<proteinExistence type="inferred from homology"/>
<keyword evidence="5" id="KW-0378">Hydrolase</keyword>
<dbReference type="GO" id="GO:0004519">
    <property type="term" value="F:endonuclease activity"/>
    <property type="evidence" value="ECO:0007669"/>
    <property type="project" value="UniProtKB-KW"/>
</dbReference>
<evidence type="ECO:0000313" key="11">
    <source>
        <dbReference type="Proteomes" id="UP000030949"/>
    </source>
</evidence>
<dbReference type="InterPro" id="IPR044925">
    <property type="entry name" value="His-Me_finger_sf"/>
</dbReference>
<dbReference type="GO" id="GO:0031640">
    <property type="term" value="P:killing of cells of another organism"/>
    <property type="evidence" value="ECO:0007669"/>
    <property type="project" value="UniProtKB-KW"/>
</dbReference>
<dbReference type="OrthoDB" id="982153at2"/>
<dbReference type="SUPFAM" id="SSF69369">
    <property type="entry name" value="Cloacin translocation domain"/>
    <property type="match status" value="1"/>
</dbReference>
<accession>A0A0U1PQQ0</accession>
<evidence type="ECO:0000256" key="2">
    <source>
        <dbReference type="ARBA" id="ARBA00022529"/>
    </source>
</evidence>
<protein>
    <submittedName>
        <fullName evidence="10">ATP synthase F0F1 subunit beta</fullName>
    </submittedName>
</protein>
<dbReference type="Gene3D" id="3.90.540.10">
    <property type="entry name" value="Colicin/pyocin, DNase domain"/>
    <property type="match status" value="1"/>
</dbReference>
<keyword evidence="2" id="KW-0929">Antimicrobial</keyword>
<dbReference type="SUPFAM" id="SSF54060">
    <property type="entry name" value="His-Me finger endonucleases"/>
    <property type="match status" value="1"/>
</dbReference>
<evidence type="ECO:0000259" key="9">
    <source>
        <dbReference type="Pfam" id="PF06958"/>
    </source>
</evidence>
<evidence type="ECO:0000256" key="4">
    <source>
        <dbReference type="ARBA" id="ARBA00022759"/>
    </source>
</evidence>
<dbReference type="Pfam" id="PF06958">
    <property type="entry name" value="Pyocin_S"/>
    <property type="match status" value="1"/>
</dbReference>
<feature type="compositionally biased region" description="Basic residues" evidence="8">
    <location>
        <begin position="48"/>
        <end position="57"/>
    </location>
</feature>
<dbReference type="RefSeq" id="WP_046508818.1">
    <property type="nucleotide sequence ID" value="NZ_JQGJ02000001.1"/>
</dbReference>
<evidence type="ECO:0000256" key="6">
    <source>
        <dbReference type="ARBA" id="ARBA00023022"/>
    </source>
</evidence>
<dbReference type="InterPro" id="IPR016128">
    <property type="entry name" value="Pyosin/cloacin_T_dom"/>
</dbReference>
<comment type="caution">
    <text evidence="10">The sequence shown here is derived from an EMBL/GenBank/DDBJ whole genome shotgun (WGS) entry which is preliminary data.</text>
</comment>
<name>A0A0U1PQQ0_9PSED</name>
<keyword evidence="4" id="KW-0255">Endonuclease</keyword>
<dbReference type="GO" id="GO:0042742">
    <property type="term" value="P:defense response to bacterium"/>
    <property type="evidence" value="ECO:0007669"/>
    <property type="project" value="UniProtKB-KW"/>
</dbReference>
<keyword evidence="7" id="KW-0078">Bacteriocin</keyword>
<dbReference type="GO" id="GO:0016787">
    <property type="term" value="F:hydrolase activity"/>
    <property type="evidence" value="ECO:0007669"/>
    <property type="project" value="UniProtKB-KW"/>
</dbReference>
<dbReference type="InterPro" id="IPR036302">
    <property type="entry name" value="Pyosin/cloacin_T_dom_sf"/>
</dbReference>
<feature type="domain" description="Pyosin/cloacin translocation" evidence="9">
    <location>
        <begin position="390"/>
        <end position="506"/>
    </location>
</feature>
<comment type="similarity">
    <text evidence="1">Belongs to the colicin/pyosin nuclease family.</text>
</comment>
<reference evidence="10 11" key="1">
    <citation type="submission" date="2015-03" db="EMBL/GenBank/DDBJ databases">
        <title>Pseudomonas frederiksbergensis hydrocarbon degrader.</title>
        <authorList>
            <person name="Brown L.M."/>
            <person name="Ruiz O.N."/>
            <person name="Mueller S."/>
            <person name="Gunasekera T.S."/>
        </authorList>
    </citation>
    <scope>NUCLEOTIDE SEQUENCE [LARGE SCALE GENOMIC DNA]</scope>
    <source>
        <strain evidence="10 11">SI8</strain>
    </source>
</reference>
<dbReference type="EMBL" id="JQGJ02000001">
    <property type="protein sequence ID" value="KKK07955.1"/>
    <property type="molecule type" value="Genomic_DNA"/>
</dbReference>
<evidence type="ECO:0000256" key="7">
    <source>
        <dbReference type="ARBA" id="ARBA00023048"/>
    </source>
</evidence>
<evidence type="ECO:0000256" key="1">
    <source>
        <dbReference type="ARBA" id="ARBA00006811"/>
    </source>
</evidence>
<feature type="compositionally biased region" description="Gly residues" evidence="8">
    <location>
        <begin position="22"/>
        <end position="44"/>
    </location>
</feature>
<evidence type="ECO:0000256" key="8">
    <source>
        <dbReference type="SAM" id="MobiDB-lite"/>
    </source>
</evidence>
<dbReference type="AlphaFoldDB" id="A0A0U1PQQ0"/>
<feature type="region of interest" description="Disordered" evidence="8">
    <location>
        <begin position="1"/>
        <end position="68"/>
    </location>
</feature>
<dbReference type="Pfam" id="PF21431">
    <property type="entry name" value="Col-Pyo_DNase"/>
    <property type="match status" value="1"/>
</dbReference>
<dbReference type="InterPro" id="IPR037146">
    <property type="entry name" value="Colicin/pyocin_DNase_dom_sf"/>
</dbReference>
<sequence length="863" mass="92559">MAKETSGDGSDGSVVIRPGRPSSGGGSGGGYGGGFGGNRVGATGGPKRSAKGIKKRQQATLKRQAEEAKAAAKAKADAANAKVAAAAAAQEQARLLARQQLLATMAQRHTTTRAEVDRNFASKRSQLDAALQKEISAAKRPPASNSTERWQLYLITKEKSEIDGLIARMSQELNAKNLAARVFDGQDPLSRSVDDYRARLDQFGAALDEGHRLWEQAYIAAQEARLLSEQIKALSEKSSALAKRHAEQAIVWREREAGWERQRQYAEQRAERIRFKQQVDENVRLERLRQVHTVNVPASSLTAGGMVLSQGTVFVPRQDTAVLDKAVQSAVGMLGELKSVALKGPGLFIALATHTTPLGNGELTVEQRRRLFQGVGVPAQAVGLADEQRLRSVADAGGSVEMPHRLKPETVSEGTTIHVANTGGAISAQVPVINAVLDPLTGLYNAEVPGVVTRQLQFATDALPHTAPTSPPVLMLMAPQVETLPAGVDLRIQDCIVCVPGLPPTYFSFDLPPLGSGIVAGAGKPAANDWWSTASQPQGAAIPEQVGQQMRAQTIKSFSAFDQALWRTLAEHPALSVSGNADEINQKRIERGFAPYAPKSTWVGERREFELRYQNRAELGENPFNLDRISIATPNSLLGRPGIVPAVIPWPAPPIGNGTRTPLVPPGIEQLGPTTSPITPPLSSVYPGNPVIPVLPENETFPAVDEGQAGASIPGYPGDMELPSPGLVFVGPPVEPLEVGPYNELSGRSRGDELDIDHIPSRKALEFHIRMNGYDMSPFEIREAIRRAPCIAVPSSIHRKFSETYGGRNSLEKSMNDAADLEAAVNSNLAALKPGLVESGASESDIDAALELLHDLHKKQGWY</sequence>